<evidence type="ECO:0000256" key="1">
    <source>
        <dbReference type="ARBA" id="ARBA00004651"/>
    </source>
</evidence>
<organism evidence="9 10">
    <name type="scientific">Solicola gregarius</name>
    <dbReference type="NCBI Taxonomy" id="2908642"/>
    <lineage>
        <taxon>Bacteria</taxon>
        <taxon>Bacillati</taxon>
        <taxon>Actinomycetota</taxon>
        <taxon>Actinomycetes</taxon>
        <taxon>Propionibacteriales</taxon>
        <taxon>Nocardioidaceae</taxon>
        <taxon>Solicola</taxon>
    </lineage>
</organism>
<feature type="domain" description="SSD" evidence="8">
    <location>
        <begin position="205"/>
        <end position="330"/>
    </location>
</feature>
<feature type="transmembrane region" description="Helical" evidence="7">
    <location>
        <begin position="640"/>
        <end position="660"/>
    </location>
</feature>
<dbReference type="EMBL" id="CP094970">
    <property type="protein sequence ID" value="UYM04063.1"/>
    <property type="molecule type" value="Genomic_DNA"/>
</dbReference>
<dbReference type="RefSeq" id="WP_271632714.1">
    <property type="nucleotide sequence ID" value="NZ_CP094970.1"/>
</dbReference>
<name>A0AA46YKK8_9ACTN</name>
<dbReference type="AlphaFoldDB" id="A0AA46YKK8"/>
<dbReference type="SUPFAM" id="SSF82866">
    <property type="entry name" value="Multidrug efflux transporter AcrB transmembrane domain"/>
    <property type="match status" value="2"/>
</dbReference>
<evidence type="ECO:0000256" key="2">
    <source>
        <dbReference type="ARBA" id="ARBA00010157"/>
    </source>
</evidence>
<dbReference type="InterPro" id="IPR000731">
    <property type="entry name" value="SSD"/>
</dbReference>
<evidence type="ECO:0000256" key="6">
    <source>
        <dbReference type="ARBA" id="ARBA00023136"/>
    </source>
</evidence>
<evidence type="ECO:0000256" key="7">
    <source>
        <dbReference type="SAM" id="Phobius"/>
    </source>
</evidence>
<evidence type="ECO:0000259" key="8">
    <source>
        <dbReference type="PROSITE" id="PS50156"/>
    </source>
</evidence>
<dbReference type="Proteomes" id="UP001164390">
    <property type="component" value="Chromosome"/>
</dbReference>
<dbReference type="PANTHER" id="PTHR33406:SF11">
    <property type="entry name" value="MEMBRANE PROTEIN SCO6666-RELATED"/>
    <property type="match status" value="1"/>
</dbReference>
<dbReference type="InterPro" id="IPR004869">
    <property type="entry name" value="MMPL_dom"/>
</dbReference>
<feature type="transmembrane region" description="Helical" evidence="7">
    <location>
        <begin position="305"/>
        <end position="330"/>
    </location>
</feature>
<evidence type="ECO:0000256" key="3">
    <source>
        <dbReference type="ARBA" id="ARBA00022475"/>
    </source>
</evidence>
<keyword evidence="3" id="KW-1003">Cell membrane</keyword>
<comment type="subcellular location">
    <subcellularLocation>
        <location evidence="1">Cell membrane</location>
        <topology evidence="1">Multi-pass membrane protein</topology>
    </subcellularLocation>
</comment>
<reference evidence="9" key="1">
    <citation type="submission" date="2022-01" db="EMBL/GenBank/DDBJ databases">
        <title>Nocardioidaceae gen. sp. A5X3R13.</title>
        <authorList>
            <person name="Lopez Marin M.A."/>
            <person name="Uhlik O."/>
        </authorList>
    </citation>
    <scope>NUCLEOTIDE SEQUENCE</scope>
    <source>
        <strain evidence="9">A5X3R13</strain>
    </source>
</reference>
<proteinExistence type="inferred from homology"/>
<feature type="transmembrane region" description="Helical" evidence="7">
    <location>
        <begin position="553"/>
        <end position="574"/>
    </location>
</feature>
<dbReference type="Pfam" id="PF03176">
    <property type="entry name" value="MMPL"/>
    <property type="match status" value="2"/>
</dbReference>
<keyword evidence="6 7" id="KW-0472">Membrane</keyword>
<feature type="transmembrane region" description="Helical" evidence="7">
    <location>
        <begin position="205"/>
        <end position="225"/>
    </location>
</feature>
<keyword evidence="4 7" id="KW-0812">Transmembrane</keyword>
<feature type="transmembrane region" description="Helical" evidence="7">
    <location>
        <begin position="366"/>
        <end position="386"/>
    </location>
</feature>
<comment type="similarity">
    <text evidence="2">Belongs to the resistance-nodulation-cell division (RND) (TC 2.A.6) family. MmpL subfamily.</text>
</comment>
<evidence type="ECO:0000256" key="5">
    <source>
        <dbReference type="ARBA" id="ARBA00022989"/>
    </source>
</evidence>
<feature type="transmembrane region" description="Helical" evidence="7">
    <location>
        <begin position="280"/>
        <end position="299"/>
    </location>
</feature>
<gene>
    <name evidence="9" type="ORF">L0C25_16130</name>
</gene>
<dbReference type="PROSITE" id="PS50156">
    <property type="entry name" value="SSD"/>
    <property type="match status" value="1"/>
</dbReference>
<sequence length="732" mass="76669">MLGRLSDLMLQRRRRVLVIALIVALAAGASSATLFDKLKGGGFDDPGADSATAADILREDFGQGPSNLVLLVDSPDSVDDDTTATEASELVEQLTAEPYVEGVTSYWTAGQPDQLRSTDGDQALVLATVTGDDTEVDKRIGDLAPRYEGEHGSLDIEVGGYAMLQHEMSEQSTHDATIGEAIAFPIALVALLLVFGSVVAATLPLIVAFATLMLTLGVMWVLASVADVSVIAVNVVTLLGLGLAIDYSLLIVSRFREEIDGGREIPDALRNTVRSAGKTVAFSSVTVAIALSTLLWFPPVALRSMAYAGIAVALLSALTSLTILPALLAVAGPRVAKRRFGRSRTERSVEDGAWHRLASFVMRRPIPIATVVVVALLALGAPFLGLKLSSADERTMPESASSRQVADTIRTDFESGEQNALSVVVPGAGDDLDGYAAALSQLDDVARVDGAGGAYVDGAVAAEPGPGSERFRSGDAAYLSVVPSTGNQDALDDLVVDVRDVPAPSTAYVGGAAAVNHDVTVSLVDRLPVAGAALAISVVVLLFLLTGSALLPFIAMALSMLSLTATFGALVWIFQDGHLSGLLGGFTVTGALVATVPVMLFAVAFGLAMDYQVFLLSRIKEEYDRSGDSIGAVALGLEKVGRIVTAAAVLISLVFLGFLVSDITFMKAFGIGLPLAVLIDATLIRGALLPATMRLTGRATWWAPKPLRRFHERFGIHEGDSVEEPAPDPVRV</sequence>
<dbReference type="GO" id="GO:0005886">
    <property type="term" value="C:plasma membrane"/>
    <property type="evidence" value="ECO:0007669"/>
    <property type="project" value="UniProtKB-SubCell"/>
</dbReference>
<feature type="transmembrane region" description="Helical" evidence="7">
    <location>
        <begin position="586"/>
        <end position="608"/>
    </location>
</feature>
<evidence type="ECO:0000256" key="4">
    <source>
        <dbReference type="ARBA" id="ARBA00022692"/>
    </source>
</evidence>
<dbReference type="KEGG" id="sgrg:L0C25_16130"/>
<feature type="transmembrane region" description="Helical" evidence="7">
    <location>
        <begin position="231"/>
        <end position="252"/>
    </location>
</feature>
<evidence type="ECO:0000313" key="9">
    <source>
        <dbReference type="EMBL" id="UYM04063.1"/>
    </source>
</evidence>
<dbReference type="PANTHER" id="PTHR33406">
    <property type="entry name" value="MEMBRANE PROTEIN MJ1562-RELATED"/>
    <property type="match status" value="1"/>
</dbReference>
<feature type="transmembrane region" description="Helical" evidence="7">
    <location>
        <begin position="666"/>
        <end position="688"/>
    </location>
</feature>
<evidence type="ECO:0000313" key="10">
    <source>
        <dbReference type="Proteomes" id="UP001164390"/>
    </source>
</evidence>
<keyword evidence="5 7" id="KW-1133">Transmembrane helix</keyword>
<keyword evidence="10" id="KW-1185">Reference proteome</keyword>
<feature type="transmembrane region" description="Helical" evidence="7">
    <location>
        <begin position="181"/>
        <end position="200"/>
    </location>
</feature>
<accession>A0AA46YKK8</accession>
<dbReference type="Gene3D" id="1.20.1640.10">
    <property type="entry name" value="Multidrug efflux transporter AcrB transmembrane domain"/>
    <property type="match status" value="2"/>
</dbReference>
<feature type="transmembrane region" description="Helical" evidence="7">
    <location>
        <begin position="527"/>
        <end position="546"/>
    </location>
</feature>
<protein>
    <submittedName>
        <fullName evidence="9">MMPL family transporter</fullName>
    </submittedName>
</protein>
<dbReference type="InterPro" id="IPR050545">
    <property type="entry name" value="Mycobact_MmpL"/>
</dbReference>